<reference evidence="10 11" key="1">
    <citation type="journal article" date="2011" name="Proc. Natl. Acad. Sci. U.S.A.">
        <title>Evolutionary erosion of yeast sex chromosomes by mating-type switching accidents.</title>
        <authorList>
            <person name="Gordon J.L."/>
            <person name="Armisen D."/>
            <person name="Proux-Wera E."/>
            <person name="Oheigeartaigh S.S."/>
            <person name="Byrne K.P."/>
            <person name="Wolfe K.H."/>
        </authorList>
    </citation>
    <scope>NUCLEOTIDE SEQUENCE [LARGE SCALE GENOMIC DNA]</scope>
    <source>
        <strain evidence="11">ATCC 10597 / BCRC 20456 / CBS 421 / NBRC 0211 / NRRL Y-12639</strain>
    </source>
</reference>
<dbReference type="GO" id="GO:0071555">
    <property type="term" value="P:cell wall organization"/>
    <property type="evidence" value="ECO:0007669"/>
    <property type="project" value="TreeGrafter"/>
</dbReference>
<dbReference type="KEGG" id="ndi:NDAI_0D03700"/>
<evidence type="ECO:0000256" key="1">
    <source>
        <dbReference type="ARBA" id="ARBA00004191"/>
    </source>
</evidence>
<feature type="region of interest" description="Disordered" evidence="8">
    <location>
        <begin position="112"/>
        <end position="131"/>
    </location>
</feature>
<dbReference type="PROSITE" id="PS00587">
    <property type="entry name" value="GLYCOSYL_HYDROL_F17"/>
    <property type="match status" value="1"/>
</dbReference>
<dbReference type="GO" id="GO:0042973">
    <property type="term" value="F:glucan endo-1,3-beta-D-glucosidase activity"/>
    <property type="evidence" value="ECO:0007669"/>
    <property type="project" value="TreeGrafter"/>
</dbReference>
<sequence length="511" mass="54818">MFSQIYLSTAFLLLLSFTNALPIFHRKQIVTRIHTASTTNTVTDVYSTTTELIIAPMVEFIISGDVTLTTTLIPEGANPTAEPTTTITKILKKYITLASQTNTLPTMTTTPLKAAATPSASSNHQHNSNNAQVSAQVTISNVNEVTTADVQSTEIKNQITITSQLENNQQNNLQPTSTTQSQQPQTTTTQQTTSTTSTNAEEQVQQPTTTTSTTQENQQPVTTTTTQGDIQTTANSASNGNSGSALTSVPRALAYSPYNADGTCKSGDAVYSDLQAMKEKGVSKIRVYGTDCNSFETIQPACNQLGIKINQGLWISSEGVDSIDSAVQMLITYGQTNGWDVFDFITVGNEAIISGYCSVSELIAKISSVKVQLMAAGYTGQITTSEPPVTFENNPELCTTSEIDFVGINPHSYFDVNSNAESAGSFVKGQLELIQTTCGTSNVVITETGYPSQGIQNGGNIPSVENQIIAVQKILDEMNQDVTILTYINDYWKAAGPYGIEQSFGISDILP</sequence>
<keyword evidence="4" id="KW-0964">Secreted</keyword>
<feature type="region of interest" description="Disordered" evidence="8">
    <location>
        <begin position="170"/>
        <end position="244"/>
    </location>
</feature>
<dbReference type="GO" id="GO:0009986">
    <property type="term" value="C:cell surface"/>
    <property type="evidence" value="ECO:0007669"/>
    <property type="project" value="TreeGrafter"/>
</dbReference>
<gene>
    <name evidence="10" type="primary">NDAI0D03700</name>
    <name evidence="10" type="ordered locus">NDAI_0D03700</name>
</gene>
<dbReference type="GO" id="GO:0005975">
    <property type="term" value="P:carbohydrate metabolic process"/>
    <property type="evidence" value="ECO:0007669"/>
    <property type="project" value="InterPro"/>
</dbReference>
<evidence type="ECO:0000256" key="3">
    <source>
        <dbReference type="ARBA" id="ARBA00022512"/>
    </source>
</evidence>
<dbReference type="PANTHER" id="PTHR16631:SF24">
    <property type="entry name" value="FAMILY 17 GLUCOSIDASE SCW11-RELATED"/>
    <property type="match status" value="1"/>
</dbReference>
<dbReference type="InterPro" id="IPR000490">
    <property type="entry name" value="Glyco_hydro_17"/>
</dbReference>
<comment type="subcellular location">
    <subcellularLocation>
        <location evidence="1">Secreted</location>
        <location evidence="1">Cell wall</location>
    </subcellularLocation>
</comment>
<dbReference type="InterPro" id="IPR017853">
    <property type="entry name" value="GH"/>
</dbReference>
<feature type="chain" id="PRO_5003411139" description="Glycoside hydrolase family 17 protein" evidence="9">
    <location>
        <begin position="21"/>
        <end position="511"/>
    </location>
</feature>
<dbReference type="RefSeq" id="XP_003669927.1">
    <property type="nucleotide sequence ID" value="XM_003669879.1"/>
</dbReference>
<accession>G0WA73</accession>
<keyword evidence="7" id="KW-0326">Glycosidase</keyword>
<dbReference type="PANTHER" id="PTHR16631">
    <property type="entry name" value="GLUCAN 1,3-BETA-GLUCOSIDASE"/>
    <property type="match status" value="1"/>
</dbReference>
<organism evidence="10 11">
    <name type="scientific">Naumovozyma dairenensis (strain ATCC 10597 / BCRC 20456 / CBS 421 / NBRC 0211 / NRRL Y-12639)</name>
    <name type="common">Saccharomyces dairenensis</name>
    <dbReference type="NCBI Taxonomy" id="1071378"/>
    <lineage>
        <taxon>Eukaryota</taxon>
        <taxon>Fungi</taxon>
        <taxon>Dikarya</taxon>
        <taxon>Ascomycota</taxon>
        <taxon>Saccharomycotina</taxon>
        <taxon>Saccharomycetes</taxon>
        <taxon>Saccharomycetales</taxon>
        <taxon>Saccharomycetaceae</taxon>
        <taxon>Naumovozyma</taxon>
    </lineage>
</organism>
<evidence type="ECO:0000256" key="6">
    <source>
        <dbReference type="ARBA" id="ARBA00022801"/>
    </source>
</evidence>
<evidence type="ECO:0000313" key="11">
    <source>
        <dbReference type="Proteomes" id="UP000000689"/>
    </source>
</evidence>
<comment type="similarity">
    <text evidence="2">Belongs to the glycosyl hydrolase 17 family.</text>
</comment>
<evidence type="ECO:0000256" key="2">
    <source>
        <dbReference type="ARBA" id="ARBA00008773"/>
    </source>
</evidence>
<evidence type="ECO:0008006" key="12">
    <source>
        <dbReference type="Google" id="ProtNLM"/>
    </source>
</evidence>
<evidence type="ECO:0000256" key="5">
    <source>
        <dbReference type="ARBA" id="ARBA00022729"/>
    </source>
</evidence>
<feature type="signal peptide" evidence="9">
    <location>
        <begin position="1"/>
        <end position="20"/>
    </location>
</feature>
<dbReference type="InterPro" id="IPR050732">
    <property type="entry name" value="Beta-glucan_modifiers"/>
</dbReference>
<dbReference type="HOGENOM" id="CLU_027285_3_0_1"/>
<dbReference type="GO" id="GO:0009277">
    <property type="term" value="C:fungal-type cell wall"/>
    <property type="evidence" value="ECO:0007669"/>
    <property type="project" value="EnsemblFungi"/>
</dbReference>
<dbReference type="OrthoDB" id="4082933at2759"/>
<evidence type="ECO:0000313" key="10">
    <source>
        <dbReference type="EMBL" id="CCD24684.1"/>
    </source>
</evidence>
<dbReference type="SUPFAM" id="SSF51445">
    <property type="entry name" value="(Trans)glycosidases"/>
    <property type="match status" value="1"/>
</dbReference>
<dbReference type="EMBL" id="HE580270">
    <property type="protein sequence ID" value="CCD24684.1"/>
    <property type="molecule type" value="Genomic_DNA"/>
</dbReference>
<dbReference type="GeneID" id="11495138"/>
<dbReference type="eggNOG" id="ENOG502QS0R">
    <property type="taxonomic scope" value="Eukaryota"/>
</dbReference>
<evidence type="ECO:0000256" key="9">
    <source>
        <dbReference type="SAM" id="SignalP"/>
    </source>
</evidence>
<keyword evidence="3" id="KW-0134">Cell wall</keyword>
<keyword evidence="6" id="KW-0378">Hydrolase</keyword>
<keyword evidence="11" id="KW-1185">Reference proteome</keyword>
<evidence type="ECO:0000256" key="4">
    <source>
        <dbReference type="ARBA" id="ARBA00022525"/>
    </source>
</evidence>
<dbReference type="GO" id="GO:0005576">
    <property type="term" value="C:extracellular region"/>
    <property type="evidence" value="ECO:0007669"/>
    <property type="project" value="TreeGrafter"/>
</dbReference>
<dbReference type="STRING" id="1071378.G0WA73"/>
<dbReference type="Proteomes" id="UP000000689">
    <property type="component" value="Chromosome 4"/>
</dbReference>
<dbReference type="FunFam" id="3.20.20.80:FF:000160">
    <property type="entry name" value="Probable beta-glucosidase btgE"/>
    <property type="match status" value="1"/>
</dbReference>
<evidence type="ECO:0000256" key="7">
    <source>
        <dbReference type="ARBA" id="ARBA00023295"/>
    </source>
</evidence>
<dbReference type="OMA" id="VVCPYAT"/>
<name>G0WA73_NAUDC</name>
<keyword evidence="5 9" id="KW-0732">Signal</keyword>
<dbReference type="AlphaFoldDB" id="G0WA73"/>
<protein>
    <recommendedName>
        <fullName evidence="12">Glycoside hydrolase family 17 protein</fullName>
    </recommendedName>
</protein>
<proteinExistence type="inferred from homology"/>
<evidence type="ECO:0000256" key="8">
    <source>
        <dbReference type="SAM" id="MobiDB-lite"/>
    </source>
</evidence>